<evidence type="ECO:0000313" key="5">
    <source>
        <dbReference type="Proteomes" id="UP000005408"/>
    </source>
</evidence>
<dbReference type="SMART" id="SM00110">
    <property type="entry name" value="C1Q"/>
    <property type="match status" value="2"/>
</dbReference>
<evidence type="ECO:0000256" key="1">
    <source>
        <dbReference type="ARBA" id="ARBA00004613"/>
    </source>
</evidence>
<dbReference type="PANTHER" id="PTHR15427">
    <property type="entry name" value="EMILIN ELASTIN MICROFIBRIL INTERFACE-LOCATED PROTEIN ELASTIN MICROFIBRIL INTERFACER"/>
    <property type="match status" value="1"/>
</dbReference>
<organism evidence="4 5">
    <name type="scientific">Magallana gigas</name>
    <name type="common">Pacific oyster</name>
    <name type="synonym">Crassostrea gigas</name>
    <dbReference type="NCBI Taxonomy" id="29159"/>
    <lineage>
        <taxon>Eukaryota</taxon>
        <taxon>Metazoa</taxon>
        <taxon>Spiralia</taxon>
        <taxon>Lophotrochozoa</taxon>
        <taxon>Mollusca</taxon>
        <taxon>Bivalvia</taxon>
        <taxon>Autobranchia</taxon>
        <taxon>Pteriomorphia</taxon>
        <taxon>Ostreida</taxon>
        <taxon>Ostreoidea</taxon>
        <taxon>Ostreidae</taxon>
        <taxon>Magallana</taxon>
    </lineage>
</organism>
<dbReference type="SUPFAM" id="SSF49842">
    <property type="entry name" value="TNF-like"/>
    <property type="match status" value="3"/>
</dbReference>
<dbReference type="Gene3D" id="2.60.120.40">
    <property type="match status" value="3"/>
</dbReference>
<feature type="domain" description="C1q" evidence="3">
    <location>
        <begin position="116"/>
        <end position="254"/>
    </location>
</feature>
<accession>A0A8W8MMQ3</accession>
<feature type="domain" description="C1q" evidence="3">
    <location>
        <begin position="1"/>
        <end position="112"/>
    </location>
</feature>
<keyword evidence="5" id="KW-1185">Reference proteome</keyword>
<dbReference type="GO" id="GO:0005581">
    <property type="term" value="C:collagen trimer"/>
    <property type="evidence" value="ECO:0007669"/>
    <property type="project" value="UniProtKB-KW"/>
</dbReference>
<dbReference type="EnsemblMetazoa" id="G33980.1">
    <property type="protein sequence ID" value="G33980.1:cds"/>
    <property type="gene ID" value="G33980"/>
</dbReference>
<evidence type="ECO:0000259" key="3">
    <source>
        <dbReference type="PROSITE" id="PS50871"/>
    </source>
</evidence>
<keyword evidence="2" id="KW-0964">Secreted</keyword>
<dbReference type="InterPro" id="IPR050392">
    <property type="entry name" value="Collagen/C1q_domain"/>
</dbReference>
<proteinExistence type="predicted"/>
<protein>
    <recommendedName>
        <fullName evidence="3">C1q domain-containing protein</fullName>
    </recommendedName>
</protein>
<dbReference type="Pfam" id="PF00386">
    <property type="entry name" value="C1q"/>
    <property type="match status" value="3"/>
</dbReference>
<dbReference type="PANTHER" id="PTHR15427:SF50">
    <property type="entry name" value="COMPLEMENT C1Q TUMOR NECROSIS FACTOR-RELATED PROTEIN 2-LIKE"/>
    <property type="match status" value="1"/>
</dbReference>
<sequence>MYRIRIAAVLLISIGAFVCQTPGLYAFTFYALSETGKELWLEMMKNGQLIASIYAYIVNDYGAAGNAAILHLDVGDRVYLKARDNRDQTLYGQEHQIYTTVTGELLYADNKIDAVNTHGAVGFSAVMTVNASISDGSTVIYNNVITNVGHPYDTTSGTFTAPLEGTYVFHFHALSHVDKEAWLELFHNDQYVVASYGYVKGYYADSGNSVVLHLKKWDTVKVKARSGSDVRLYGNYDEFYTTFCGALLAPSIHGVGSSHNTLQEVAFSVGLTHNESSAIGPNIVFDRVFTNVGRGFNVNTGVFTASVGGIYAFHFHALTQQGQEIWAELYHNFIYVNSLYAHSPGNYGSGGNSAVLELIAGDTVYLDINHHNSFLFGDRNDIYSTFTGYLFAPNIVSSPTVEGSLIG</sequence>
<evidence type="ECO:0000313" key="4">
    <source>
        <dbReference type="EnsemblMetazoa" id="G33980.1:cds"/>
    </source>
</evidence>
<evidence type="ECO:0000256" key="2">
    <source>
        <dbReference type="ARBA" id="ARBA00022525"/>
    </source>
</evidence>
<dbReference type="InterPro" id="IPR008983">
    <property type="entry name" value="Tumour_necrosis_fac-like_dom"/>
</dbReference>
<dbReference type="AlphaFoldDB" id="A0A8W8MMQ3"/>
<dbReference type="Proteomes" id="UP000005408">
    <property type="component" value="Unassembled WGS sequence"/>
</dbReference>
<dbReference type="PRINTS" id="PR00007">
    <property type="entry name" value="COMPLEMNTC1Q"/>
</dbReference>
<dbReference type="PROSITE" id="PS50871">
    <property type="entry name" value="C1Q"/>
    <property type="match status" value="3"/>
</dbReference>
<comment type="subcellular location">
    <subcellularLocation>
        <location evidence="1">Secreted</location>
    </subcellularLocation>
</comment>
<feature type="domain" description="C1q" evidence="3">
    <location>
        <begin position="260"/>
        <end position="397"/>
    </location>
</feature>
<name>A0A8W8MMQ3_MAGGI</name>
<reference evidence="4" key="1">
    <citation type="submission" date="2022-08" db="UniProtKB">
        <authorList>
            <consortium name="EnsemblMetazoa"/>
        </authorList>
    </citation>
    <scope>IDENTIFICATION</scope>
    <source>
        <strain evidence="4">05x7-T-G4-1.051#20</strain>
    </source>
</reference>
<dbReference type="InterPro" id="IPR001073">
    <property type="entry name" value="C1q_dom"/>
</dbReference>